<dbReference type="SUPFAM" id="SSF55781">
    <property type="entry name" value="GAF domain-like"/>
    <property type="match status" value="1"/>
</dbReference>
<accession>A0A316UFX6</accession>
<dbReference type="InterPro" id="IPR029016">
    <property type="entry name" value="GAF-like_dom_sf"/>
</dbReference>
<dbReference type="GeneID" id="37011853"/>
<dbReference type="OrthoDB" id="15735at2759"/>
<keyword evidence="2" id="KW-1185">Reference proteome</keyword>
<dbReference type="EMBL" id="KZ819321">
    <property type="protein sequence ID" value="PWN24227.1"/>
    <property type="molecule type" value="Genomic_DNA"/>
</dbReference>
<dbReference type="AlphaFoldDB" id="A0A316UFX6"/>
<reference evidence="1 2" key="1">
    <citation type="journal article" date="2018" name="Mol. Biol. Evol.">
        <title>Broad Genomic Sampling Reveals a Smut Pathogenic Ancestry of the Fungal Clade Ustilaginomycotina.</title>
        <authorList>
            <person name="Kijpornyongpan T."/>
            <person name="Mondo S.J."/>
            <person name="Barry K."/>
            <person name="Sandor L."/>
            <person name="Lee J."/>
            <person name="Lipzen A."/>
            <person name="Pangilinan J."/>
            <person name="LaButti K."/>
            <person name="Hainaut M."/>
            <person name="Henrissat B."/>
            <person name="Grigoriev I.V."/>
            <person name="Spatafora J.W."/>
            <person name="Aime M.C."/>
        </authorList>
    </citation>
    <scope>NUCLEOTIDE SEQUENCE [LARGE SCALE GENOMIC DNA]</scope>
    <source>
        <strain evidence="1 2">MCA 4718</strain>
    </source>
</reference>
<dbReference type="RefSeq" id="XP_025351387.1">
    <property type="nucleotide sequence ID" value="XM_025490119.1"/>
</dbReference>
<evidence type="ECO:0000313" key="1">
    <source>
        <dbReference type="EMBL" id="PWN24227.1"/>
    </source>
</evidence>
<gene>
    <name evidence="1" type="ORF">BCV69DRAFT_244587</name>
</gene>
<evidence type="ECO:0000313" key="2">
    <source>
        <dbReference type="Proteomes" id="UP000245942"/>
    </source>
</evidence>
<evidence type="ECO:0008006" key="3">
    <source>
        <dbReference type="Google" id="ProtNLM"/>
    </source>
</evidence>
<name>A0A316UFX6_9BASI</name>
<sequence>MVHADSALLPSTIRTKRDLYSHLQSSLASLLEGQTAWVTNLANASSLLHASLNDWRRRRADSEAGATEEEADSTRGKTLNWTGFYLLSGLFPTPRPALLSKGGKKVPTLVLGPFHGLPACQAIPSVPGKGVCADGSAVLPPRTVRVARTDDYPGHIACDSLSKSELVIPLVVPLSSLSEAHRHLVRQAASEDLKGTGAQDELIAWSGQDEGVEVILGVLDIDCVDEDGFDEVDQEGLEECVRIIVRSCAW</sequence>
<dbReference type="Gene3D" id="3.30.450.40">
    <property type="match status" value="2"/>
</dbReference>
<protein>
    <recommendedName>
        <fullName evidence="3">GAF domain-like protein</fullName>
    </recommendedName>
</protein>
<proteinExistence type="predicted"/>
<dbReference type="Proteomes" id="UP000245942">
    <property type="component" value="Unassembled WGS sequence"/>
</dbReference>
<organism evidence="1 2">
    <name type="scientific">Pseudomicrostroma glucosiphilum</name>
    <dbReference type="NCBI Taxonomy" id="1684307"/>
    <lineage>
        <taxon>Eukaryota</taxon>
        <taxon>Fungi</taxon>
        <taxon>Dikarya</taxon>
        <taxon>Basidiomycota</taxon>
        <taxon>Ustilaginomycotina</taxon>
        <taxon>Exobasidiomycetes</taxon>
        <taxon>Microstromatales</taxon>
        <taxon>Microstromatales incertae sedis</taxon>
        <taxon>Pseudomicrostroma</taxon>
    </lineage>
</organism>